<feature type="transmembrane region" description="Helical" evidence="1">
    <location>
        <begin position="88"/>
        <end position="106"/>
    </location>
</feature>
<dbReference type="Proteomes" id="UP001575622">
    <property type="component" value="Unassembled WGS sequence"/>
</dbReference>
<dbReference type="RefSeq" id="WP_373954066.1">
    <property type="nucleotide sequence ID" value="NZ_JBHDLN010000009.1"/>
</dbReference>
<proteinExistence type="predicted"/>
<keyword evidence="1" id="KW-1133">Transmembrane helix</keyword>
<keyword evidence="3" id="KW-1185">Reference proteome</keyword>
<name>A0ABV4V4K2_9BACL</name>
<organism evidence="2 3">
    <name type="scientific">Paenibacillus oleatilyticus</name>
    <dbReference type="NCBI Taxonomy" id="2594886"/>
    <lineage>
        <taxon>Bacteria</taxon>
        <taxon>Bacillati</taxon>
        <taxon>Bacillota</taxon>
        <taxon>Bacilli</taxon>
        <taxon>Bacillales</taxon>
        <taxon>Paenibacillaceae</taxon>
        <taxon>Paenibacillus</taxon>
    </lineage>
</organism>
<evidence type="ECO:0000313" key="2">
    <source>
        <dbReference type="EMBL" id="MFB0844302.1"/>
    </source>
</evidence>
<evidence type="ECO:0000256" key="1">
    <source>
        <dbReference type="SAM" id="Phobius"/>
    </source>
</evidence>
<accession>A0ABV4V4K2</accession>
<keyword evidence="1" id="KW-0812">Transmembrane</keyword>
<sequence length="141" mass="16877">MIPEYLIKGACYFCFERDDYESGKLIRNIPVHKKCLEPLMKDRKRFDLFTEIILKHNKMLDDCAIERLNSQLHGTVKNYTIVESVDKIALFILFVTLIKYVFYAIFKVIESFNKNGWISSNFIFKFKRRMKIYPPIISELY</sequence>
<dbReference type="EMBL" id="JBHDLN010000009">
    <property type="protein sequence ID" value="MFB0844302.1"/>
    <property type="molecule type" value="Genomic_DNA"/>
</dbReference>
<reference evidence="2 3" key="1">
    <citation type="submission" date="2024-09" db="EMBL/GenBank/DDBJ databases">
        <authorList>
            <person name="Makale K.P.P."/>
            <person name="Makhzoum A."/>
            <person name="Rantong G."/>
            <person name="Rahube T.O."/>
        </authorList>
    </citation>
    <scope>NUCLEOTIDE SEQUENCE [LARGE SCALE GENOMIC DNA]</scope>
    <source>
        <strain evidence="2 3">KM_D13</strain>
    </source>
</reference>
<keyword evidence="1" id="KW-0472">Membrane</keyword>
<gene>
    <name evidence="2" type="ORF">ACEU3E_19125</name>
</gene>
<protein>
    <submittedName>
        <fullName evidence="2">Uncharacterized protein</fullName>
    </submittedName>
</protein>
<comment type="caution">
    <text evidence="2">The sequence shown here is derived from an EMBL/GenBank/DDBJ whole genome shotgun (WGS) entry which is preliminary data.</text>
</comment>
<evidence type="ECO:0000313" key="3">
    <source>
        <dbReference type="Proteomes" id="UP001575622"/>
    </source>
</evidence>